<evidence type="ECO:0000313" key="23">
    <source>
        <dbReference type="Proteomes" id="UP000324194"/>
    </source>
</evidence>
<feature type="active site" evidence="20">
    <location>
        <position position="294"/>
    </location>
</feature>
<evidence type="ECO:0000256" key="17">
    <source>
        <dbReference type="ARBA" id="ARBA00023316"/>
    </source>
</evidence>
<feature type="active site" evidence="20">
    <location>
        <position position="175"/>
    </location>
</feature>
<dbReference type="SUPFAM" id="SSF56176">
    <property type="entry name" value="FAD-binding/transporter-associated domain-like"/>
    <property type="match status" value="1"/>
</dbReference>
<organism evidence="22 23">
    <name type="scientific">Aquicella siphonis</name>
    <dbReference type="NCBI Taxonomy" id="254247"/>
    <lineage>
        <taxon>Bacteria</taxon>
        <taxon>Pseudomonadati</taxon>
        <taxon>Pseudomonadota</taxon>
        <taxon>Gammaproteobacteria</taxon>
        <taxon>Legionellales</taxon>
        <taxon>Coxiellaceae</taxon>
        <taxon>Aquicella</taxon>
    </lineage>
</organism>
<keyword evidence="23" id="KW-1185">Reference proteome</keyword>
<comment type="catalytic activity">
    <reaction evidence="19 20">
        <text>UDP-N-acetyl-alpha-D-muramate + NADP(+) = UDP-N-acetyl-3-O-(1-carboxyvinyl)-alpha-D-glucosamine + NADPH + H(+)</text>
        <dbReference type="Rhea" id="RHEA:12248"/>
        <dbReference type="ChEBI" id="CHEBI:15378"/>
        <dbReference type="ChEBI" id="CHEBI:57783"/>
        <dbReference type="ChEBI" id="CHEBI:58349"/>
        <dbReference type="ChEBI" id="CHEBI:68483"/>
        <dbReference type="ChEBI" id="CHEBI:70757"/>
        <dbReference type="EC" id="1.3.1.98"/>
    </reaction>
</comment>
<dbReference type="SUPFAM" id="SSF56194">
    <property type="entry name" value="Uridine diphospho-N-Acetylenolpyruvylglucosamine reductase, MurB, C-terminal domain"/>
    <property type="match status" value="1"/>
</dbReference>
<evidence type="ECO:0000256" key="7">
    <source>
        <dbReference type="ARBA" id="ARBA00015188"/>
    </source>
</evidence>
<evidence type="ECO:0000256" key="15">
    <source>
        <dbReference type="ARBA" id="ARBA00023002"/>
    </source>
</evidence>
<dbReference type="GO" id="GO:0008360">
    <property type="term" value="P:regulation of cell shape"/>
    <property type="evidence" value="ECO:0007669"/>
    <property type="project" value="UniProtKB-KW"/>
</dbReference>
<keyword evidence="14 20" id="KW-0573">Peptidoglycan synthesis</keyword>
<keyword evidence="8 20" id="KW-0963">Cytoplasm</keyword>
<dbReference type="KEGG" id="asip:AQUSIP_16530"/>
<keyword evidence="10 20" id="KW-0285">Flavoprotein</keyword>
<gene>
    <name evidence="20 22" type="primary">murB</name>
    <name evidence="22" type="ORF">AQUSIP_16530</name>
</gene>
<dbReference type="InterPro" id="IPR036318">
    <property type="entry name" value="FAD-bd_PCMH-like_sf"/>
</dbReference>
<evidence type="ECO:0000256" key="12">
    <source>
        <dbReference type="ARBA" id="ARBA00022857"/>
    </source>
</evidence>
<feature type="active site" description="Proton donor" evidence="20">
    <location>
        <position position="224"/>
    </location>
</feature>
<dbReference type="GO" id="GO:0051301">
    <property type="term" value="P:cell division"/>
    <property type="evidence" value="ECO:0007669"/>
    <property type="project" value="UniProtKB-KW"/>
</dbReference>
<dbReference type="NCBIfam" id="TIGR00179">
    <property type="entry name" value="murB"/>
    <property type="match status" value="1"/>
</dbReference>
<dbReference type="Pfam" id="PF02873">
    <property type="entry name" value="MurB_C"/>
    <property type="match status" value="1"/>
</dbReference>
<evidence type="ECO:0000256" key="1">
    <source>
        <dbReference type="ARBA" id="ARBA00001974"/>
    </source>
</evidence>
<evidence type="ECO:0000259" key="21">
    <source>
        <dbReference type="PROSITE" id="PS51387"/>
    </source>
</evidence>
<evidence type="ECO:0000256" key="9">
    <source>
        <dbReference type="ARBA" id="ARBA00022618"/>
    </source>
</evidence>
<dbReference type="HAMAP" id="MF_00037">
    <property type="entry name" value="MurB"/>
    <property type="match status" value="1"/>
</dbReference>
<evidence type="ECO:0000256" key="11">
    <source>
        <dbReference type="ARBA" id="ARBA00022827"/>
    </source>
</evidence>
<evidence type="ECO:0000256" key="6">
    <source>
        <dbReference type="ARBA" id="ARBA00012518"/>
    </source>
</evidence>
<dbReference type="UniPathway" id="UPA00219"/>
<dbReference type="InterPro" id="IPR011601">
    <property type="entry name" value="MurB_C"/>
</dbReference>
<dbReference type="GO" id="GO:0009252">
    <property type="term" value="P:peptidoglycan biosynthetic process"/>
    <property type="evidence" value="ECO:0007669"/>
    <property type="project" value="UniProtKB-UniRule"/>
</dbReference>
<keyword evidence="13 20" id="KW-0133">Cell shape</keyword>
<comment type="similarity">
    <text evidence="5 20">Belongs to the MurB family.</text>
</comment>
<comment type="cofactor">
    <cofactor evidence="1 20">
        <name>FAD</name>
        <dbReference type="ChEBI" id="CHEBI:57692"/>
    </cofactor>
</comment>
<dbReference type="EMBL" id="LR699119">
    <property type="protein sequence ID" value="VVC76342.1"/>
    <property type="molecule type" value="Genomic_DNA"/>
</dbReference>
<dbReference type="Gene3D" id="3.90.78.10">
    <property type="entry name" value="UDP-N-acetylenolpyruvoylglucosamine reductase, C-terminal domain"/>
    <property type="match status" value="1"/>
</dbReference>
<dbReference type="InterPro" id="IPR006094">
    <property type="entry name" value="Oxid_FAD_bind_N"/>
</dbReference>
<reference evidence="22 23" key="1">
    <citation type="submission" date="2019-08" db="EMBL/GenBank/DDBJ databases">
        <authorList>
            <person name="Guy L."/>
        </authorList>
    </citation>
    <scope>NUCLEOTIDE SEQUENCE [LARGE SCALE GENOMIC DNA]</scope>
    <source>
        <strain evidence="22 23">SGT-108</strain>
    </source>
</reference>
<evidence type="ECO:0000256" key="2">
    <source>
        <dbReference type="ARBA" id="ARBA00003921"/>
    </source>
</evidence>
<keyword evidence="15 20" id="KW-0560">Oxidoreductase</keyword>
<keyword evidence="9 20" id="KW-0132">Cell division</keyword>
<dbReference type="OrthoDB" id="9804753at2"/>
<dbReference type="NCBIfam" id="NF010480">
    <property type="entry name" value="PRK13905.1"/>
    <property type="match status" value="1"/>
</dbReference>
<evidence type="ECO:0000313" key="22">
    <source>
        <dbReference type="EMBL" id="VVC76342.1"/>
    </source>
</evidence>
<evidence type="ECO:0000256" key="20">
    <source>
        <dbReference type="HAMAP-Rule" id="MF_00037"/>
    </source>
</evidence>
<dbReference type="RefSeq" id="WP_148339564.1">
    <property type="nucleotide sequence ID" value="NZ_LR699119.1"/>
</dbReference>
<dbReference type="Proteomes" id="UP000324194">
    <property type="component" value="Chromosome 1"/>
</dbReference>
<evidence type="ECO:0000256" key="18">
    <source>
        <dbReference type="ARBA" id="ARBA00031026"/>
    </source>
</evidence>
<dbReference type="GO" id="GO:0071949">
    <property type="term" value="F:FAD binding"/>
    <property type="evidence" value="ECO:0007669"/>
    <property type="project" value="InterPro"/>
</dbReference>
<proteinExistence type="inferred from homology"/>
<dbReference type="PANTHER" id="PTHR21071">
    <property type="entry name" value="UDP-N-ACETYLENOLPYRUVOYLGLUCOSAMINE REDUCTASE"/>
    <property type="match status" value="1"/>
</dbReference>
<evidence type="ECO:0000256" key="10">
    <source>
        <dbReference type="ARBA" id="ARBA00022630"/>
    </source>
</evidence>
<keyword evidence="17 20" id="KW-0961">Cell wall biogenesis/degradation</keyword>
<dbReference type="AlphaFoldDB" id="A0A5E4PIY6"/>
<feature type="domain" description="FAD-binding PCMH-type" evidence="21">
    <location>
        <begin position="30"/>
        <end position="210"/>
    </location>
</feature>
<sequence length="303" mass="32523">MNEIIPSSVAALLRGRLLKNEVLANYTSWRTGGPADYVFIPADLEDLSLFLRAIPASLPVTWLGLGSNTLIRDGGLEGVVVITQGALNKIEQINPLEVRAEAGIASAQLARFTARAGSAGLEFMAGIPGTVGGALAMNAGCFGGETWQHVRMVETINRTGEIKLRPLADFTVSYRHVIRPESEWFVAGYFGLQPGDKEKSLAYIRTLLEKRNNSQPTGTANCGSVFRNPPGSFAGRLIEECGLKGKQLGGARVSQKHANFIINESDATSADIENLITSVGATVEEKTSVRLIPEVCIIGRQKT</sequence>
<dbReference type="PANTHER" id="PTHR21071:SF4">
    <property type="entry name" value="UDP-N-ACETYLENOLPYRUVOYLGLUCOSAMINE REDUCTASE"/>
    <property type="match status" value="1"/>
</dbReference>
<dbReference type="Gene3D" id="3.30.465.10">
    <property type="match status" value="1"/>
</dbReference>
<dbReference type="Gene3D" id="3.30.43.10">
    <property type="entry name" value="Uridine Diphospho-n-acetylenolpyruvylglucosamine Reductase, domain 2"/>
    <property type="match status" value="1"/>
</dbReference>
<dbReference type="PROSITE" id="PS51387">
    <property type="entry name" value="FAD_PCMH"/>
    <property type="match status" value="1"/>
</dbReference>
<dbReference type="InterPro" id="IPR016167">
    <property type="entry name" value="FAD-bd_PCMH_sub1"/>
</dbReference>
<evidence type="ECO:0000256" key="19">
    <source>
        <dbReference type="ARBA" id="ARBA00048914"/>
    </source>
</evidence>
<dbReference type="GO" id="GO:0071555">
    <property type="term" value="P:cell wall organization"/>
    <property type="evidence" value="ECO:0007669"/>
    <property type="project" value="UniProtKB-KW"/>
</dbReference>
<keyword evidence="16 20" id="KW-0131">Cell cycle</keyword>
<dbReference type="GO" id="GO:0008762">
    <property type="term" value="F:UDP-N-acetylmuramate dehydrogenase activity"/>
    <property type="evidence" value="ECO:0007669"/>
    <property type="project" value="UniProtKB-UniRule"/>
</dbReference>
<dbReference type="InterPro" id="IPR036635">
    <property type="entry name" value="MurB_C_sf"/>
</dbReference>
<evidence type="ECO:0000256" key="14">
    <source>
        <dbReference type="ARBA" id="ARBA00022984"/>
    </source>
</evidence>
<comment type="subcellular location">
    <subcellularLocation>
        <location evidence="3 20">Cytoplasm</location>
    </subcellularLocation>
</comment>
<keyword evidence="11 20" id="KW-0274">FAD</keyword>
<accession>A0A5E4PIY6</accession>
<evidence type="ECO:0000256" key="8">
    <source>
        <dbReference type="ARBA" id="ARBA00022490"/>
    </source>
</evidence>
<protein>
    <recommendedName>
        <fullName evidence="7 20">UDP-N-acetylenolpyruvoylglucosamine reductase</fullName>
        <ecNumber evidence="6 20">1.3.1.98</ecNumber>
    </recommendedName>
    <alternativeName>
        <fullName evidence="18 20">UDP-N-acetylmuramate dehydrogenase</fullName>
    </alternativeName>
</protein>
<evidence type="ECO:0000256" key="13">
    <source>
        <dbReference type="ARBA" id="ARBA00022960"/>
    </source>
</evidence>
<dbReference type="Pfam" id="PF01565">
    <property type="entry name" value="FAD_binding_4"/>
    <property type="match status" value="1"/>
</dbReference>
<dbReference type="GO" id="GO:0005829">
    <property type="term" value="C:cytosol"/>
    <property type="evidence" value="ECO:0007669"/>
    <property type="project" value="TreeGrafter"/>
</dbReference>
<comment type="pathway">
    <text evidence="4 20">Cell wall biogenesis; peptidoglycan biosynthesis.</text>
</comment>
<evidence type="ECO:0000256" key="5">
    <source>
        <dbReference type="ARBA" id="ARBA00010485"/>
    </source>
</evidence>
<evidence type="ECO:0000256" key="4">
    <source>
        <dbReference type="ARBA" id="ARBA00004752"/>
    </source>
</evidence>
<dbReference type="InterPro" id="IPR016169">
    <property type="entry name" value="FAD-bd_PCMH_sub2"/>
</dbReference>
<name>A0A5E4PIY6_9COXI</name>
<evidence type="ECO:0000256" key="3">
    <source>
        <dbReference type="ARBA" id="ARBA00004496"/>
    </source>
</evidence>
<evidence type="ECO:0000256" key="16">
    <source>
        <dbReference type="ARBA" id="ARBA00023306"/>
    </source>
</evidence>
<keyword evidence="12 20" id="KW-0521">NADP</keyword>
<dbReference type="InterPro" id="IPR003170">
    <property type="entry name" value="MurB"/>
</dbReference>
<comment type="function">
    <text evidence="2 20">Cell wall formation.</text>
</comment>
<dbReference type="EC" id="1.3.1.98" evidence="6 20"/>
<dbReference type="InterPro" id="IPR016166">
    <property type="entry name" value="FAD-bd_PCMH"/>
</dbReference>